<evidence type="ECO:0000313" key="1">
    <source>
        <dbReference type="EMBL" id="MBX33102.1"/>
    </source>
</evidence>
<proteinExistence type="predicted"/>
<dbReference type="EMBL" id="GGEC01052618">
    <property type="protein sequence ID" value="MBX33102.1"/>
    <property type="molecule type" value="Transcribed_RNA"/>
</dbReference>
<sequence length="15" mass="1762">MANYKFFSSLSPTRL</sequence>
<accession>A0A2P2MSC0</accession>
<reference evidence="1" key="1">
    <citation type="submission" date="2018-02" db="EMBL/GenBank/DDBJ databases">
        <title>Rhizophora mucronata_Transcriptome.</title>
        <authorList>
            <person name="Meera S.P."/>
            <person name="Sreeshan A."/>
            <person name="Augustine A."/>
        </authorList>
    </citation>
    <scope>NUCLEOTIDE SEQUENCE</scope>
    <source>
        <tissue evidence="1">Leaf</tissue>
    </source>
</reference>
<protein>
    <submittedName>
        <fullName evidence="1">Uncharacterized protein</fullName>
    </submittedName>
</protein>
<name>A0A2P2MSC0_RHIMU</name>
<organism evidence="1">
    <name type="scientific">Rhizophora mucronata</name>
    <name type="common">Asiatic mangrove</name>
    <dbReference type="NCBI Taxonomy" id="61149"/>
    <lineage>
        <taxon>Eukaryota</taxon>
        <taxon>Viridiplantae</taxon>
        <taxon>Streptophyta</taxon>
        <taxon>Embryophyta</taxon>
        <taxon>Tracheophyta</taxon>
        <taxon>Spermatophyta</taxon>
        <taxon>Magnoliopsida</taxon>
        <taxon>eudicotyledons</taxon>
        <taxon>Gunneridae</taxon>
        <taxon>Pentapetalae</taxon>
        <taxon>rosids</taxon>
        <taxon>fabids</taxon>
        <taxon>Malpighiales</taxon>
        <taxon>Rhizophoraceae</taxon>
        <taxon>Rhizophora</taxon>
    </lineage>
</organism>